<evidence type="ECO:0000256" key="2">
    <source>
        <dbReference type="SAM" id="Phobius"/>
    </source>
</evidence>
<feature type="transmembrane region" description="Helical" evidence="2">
    <location>
        <begin position="86"/>
        <end position="106"/>
    </location>
</feature>
<protein>
    <submittedName>
        <fullName evidence="3">Uncharacterized protein</fullName>
    </submittedName>
</protein>
<organism evidence="3 4">
    <name type="scientific">Perkinsus chesapeaki</name>
    <name type="common">Clam parasite</name>
    <name type="synonym">Perkinsus andrewsi</name>
    <dbReference type="NCBI Taxonomy" id="330153"/>
    <lineage>
        <taxon>Eukaryota</taxon>
        <taxon>Sar</taxon>
        <taxon>Alveolata</taxon>
        <taxon>Perkinsozoa</taxon>
        <taxon>Perkinsea</taxon>
        <taxon>Perkinsida</taxon>
        <taxon>Perkinsidae</taxon>
        <taxon>Perkinsus</taxon>
    </lineage>
</organism>
<comment type="caution">
    <text evidence="3">The sequence shown here is derived from an EMBL/GenBank/DDBJ whole genome shotgun (WGS) entry which is preliminary data.</text>
</comment>
<dbReference type="Proteomes" id="UP000591131">
    <property type="component" value="Unassembled WGS sequence"/>
</dbReference>
<keyword evidence="2" id="KW-1133">Transmembrane helix</keyword>
<dbReference type="OrthoDB" id="439079at2759"/>
<evidence type="ECO:0000313" key="4">
    <source>
        <dbReference type="Proteomes" id="UP000591131"/>
    </source>
</evidence>
<feature type="transmembrane region" description="Helical" evidence="2">
    <location>
        <begin position="42"/>
        <end position="66"/>
    </location>
</feature>
<dbReference type="EMBL" id="JAAPAO010000260">
    <property type="protein sequence ID" value="KAF4665447.1"/>
    <property type="molecule type" value="Genomic_DNA"/>
</dbReference>
<sequence length="854" mass="94686">MPSTSDSVQSASMGWGQQLKRWFNLNFILPARSLQKIDLASAVLLGLWFGIFPIPGTSTALLGAFLVIFRRSRWTKWCPNAPQSTIAFGVNLLCTPLCIALIPAWLRIGGLVSPPRFVGCHPDSIVSAIKASDGLLAVLRALQTFASCIGLCIIVYLAFTPAAPGCRFWDRNLENESSLAEFGCDSFKIFFENILFDFQFGRVQRRQEAAAARAEFEALKNEKTLVKIRWEHKPGKMLWVSSNCFKDHVLSTPERPAFYLGPMPGFFNGDIMQVVQSVSVHPGLHPTLRPNKLLPPPKVKVLPCIDDGQQKVQYPLLPATEVEHDNNDVALRNRKEDQVRQDSPSDEALAYAFRQKLRGITADGLEVLAGRMQDRSDLPPVLWRVLARYVGRRCPELPLPTLDYLLATDMSLYCEDWHLIRSGLEVHLREFARCPESEFGLAGHLLLLKMLHRVPRKVAAGLALPLGNFLARAVPLMDSRTLGEACRLLLPLSRYGVAEGWWNAAAVKMASLGPTEATVTKIQGLLETGELSKSSRKFLGEMLRDSVSLESREDPLLSALAEPPALAPPAPSDPIEPADSGAEPVSDDLLVRSPRAARQAELLCSTLPKYPVYPLSSTPILWHLSPAHCSRAVFDLTAHKLALVIRSAAADSCGLAFRQRHRGLPGRLTDRAKAEDFAGLLATAACSRVDRFSHRDLCIVIQALGSFYRTRLLSEAEVRSVLEPALSRLMTNDAVKRTLPVDLARVVSGVKYLPDSPWRSGIIAGLERHTVYLFSLPYTVPLREAIPSSALVSYCVSWSSMRGDGRALRLLANHLPKRKADLGAGEWTRCVQALAKGRRLRMRRRLERRLTRVQ</sequence>
<accession>A0A7J6M1U3</accession>
<reference evidence="3 4" key="1">
    <citation type="submission" date="2020-04" db="EMBL/GenBank/DDBJ databases">
        <title>Perkinsus chesapeaki whole genome sequence.</title>
        <authorList>
            <person name="Bogema D.R."/>
        </authorList>
    </citation>
    <scope>NUCLEOTIDE SEQUENCE [LARGE SCALE GENOMIC DNA]</scope>
    <source>
        <strain evidence="3">ATCC PRA-425</strain>
    </source>
</reference>
<name>A0A7J6M1U3_PERCH</name>
<keyword evidence="2" id="KW-0812">Transmembrane</keyword>
<dbReference type="AlphaFoldDB" id="A0A7J6M1U3"/>
<keyword evidence="4" id="KW-1185">Reference proteome</keyword>
<feature type="region of interest" description="Disordered" evidence="1">
    <location>
        <begin position="567"/>
        <end position="586"/>
    </location>
</feature>
<keyword evidence="2" id="KW-0472">Membrane</keyword>
<gene>
    <name evidence="3" type="ORF">FOL47_004604</name>
</gene>
<evidence type="ECO:0000256" key="1">
    <source>
        <dbReference type="SAM" id="MobiDB-lite"/>
    </source>
</evidence>
<proteinExistence type="predicted"/>
<evidence type="ECO:0000313" key="3">
    <source>
        <dbReference type="EMBL" id="KAF4665447.1"/>
    </source>
</evidence>